<name>K6X1I1_9MICO</name>
<dbReference type="PANTHER" id="PTHR10192">
    <property type="entry name" value="MOLYBDOPTERIN BIOSYNTHESIS PROTEIN"/>
    <property type="match status" value="1"/>
</dbReference>
<dbReference type="Gene3D" id="3.40.980.10">
    <property type="entry name" value="MoaB/Mog-like domain"/>
    <property type="match status" value="1"/>
</dbReference>
<dbReference type="NCBIfam" id="NF045515">
    <property type="entry name" value="Glp_gephyrin"/>
    <property type="match status" value="1"/>
</dbReference>
<dbReference type="InterPro" id="IPR036688">
    <property type="entry name" value="MoeA_C_domain_IV_sf"/>
</dbReference>
<dbReference type="InterPro" id="IPR036425">
    <property type="entry name" value="MoaB/Mog-like_dom_sf"/>
</dbReference>
<keyword evidence="7 11" id="KW-0479">Metal-binding</keyword>
<dbReference type="SMART" id="SM00852">
    <property type="entry name" value="MoCF_biosynth"/>
    <property type="match status" value="1"/>
</dbReference>
<evidence type="ECO:0000256" key="12">
    <source>
        <dbReference type="SAM" id="MobiDB-lite"/>
    </source>
</evidence>
<dbReference type="FunFam" id="3.40.980.10:FF:000004">
    <property type="entry name" value="Molybdopterin molybdenumtransferase"/>
    <property type="match status" value="1"/>
</dbReference>
<keyword evidence="15" id="KW-1185">Reference proteome</keyword>
<evidence type="ECO:0000256" key="11">
    <source>
        <dbReference type="RuleBase" id="RU365090"/>
    </source>
</evidence>
<dbReference type="Pfam" id="PF03454">
    <property type="entry name" value="MoeA_C"/>
    <property type="match status" value="1"/>
</dbReference>
<dbReference type="Gene3D" id="2.40.340.10">
    <property type="entry name" value="MoeA, C-terminal, domain IV"/>
    <property type="match status" value="1"/>
</dbReference>
<keyword evidence="5 11" id="KW-0500">Molybdenum</keyword>
<dbReference type="NCBIfam" id="TIGR00177">
    <property type="entry name" value="molyb_syn"/>
    <property type="match status" value="1"/>
</dbReference>
<evidence type="ECO:0000256" key="5">
    <source>
        <dbReference type="ARBA" id="ARBA00022505"/>
    </source>
</evidence>
<evidence type="ECO:0000256" key="1">
    <source>
        <dbReference type="ARBA" id="ARBA00001946"/>
    </source>
</evidence>
<evidence type="ECO:0000256" key="3">
    <source>
        <dbReference type="ARBA" id="ARBA00005046"/>
    </source>
</evidence>
<dbReference type="SUPFAM" id="SSF53218">
    <property type="entry name" value="Molybdenum cofactor biosynthesis proteins"/>
    <property type="match status" value="1"/>
</dbReference>
<dbReference type="CDD" id="cd00887">
    <property type="entry name" value="MoeA"/>
    <property type="match status" value="1"/>
</dbReference>
<feature type="compositionally biased region" description="Low complexity" evidence="12">
    <location>
        <begin position="67"/>
        <end position="83"/>
    </location>
</feature>
<dbReference type="RefSeq" id="WP_006594754.1">
    <property type="nucleotide sequence ID" value="NZ_BAHD01000113.1"/>
</dbReference>
<dbReference type="EC" id="2.10.1.1" evidence="11"/>
<dbReference type="AlphaFoldDB" id="K6X1I1"/>
<sequence>MISVAEHRRRILETVRRLAPQQVPVTQAQGCVLAKDVEALVPLPGFDNSAMDGYIVGAADVAGLPAPDSADSAEASDAPEGAGQPVRLPVDGDIPAGDTRQLRLEPGHAYRIMTGAPIPAGGDVVIPVELTDGGTEYVTLHAADAPGRHIRRAGEDVHAGDIVLRAGTVLGARQLAIAAAVGAGELSVYPRPRVVCLSTGDELLPPGSVPGFGQVVDSNGLMLAAALREAGFDARAGGVVLDTEEAVTAALDAALADADAIVTTGGVSMGAYDAVKAALSSLGTVAFDKVAMQPGKPQGFGTLGEREVPVFTLPGNPVSALVSTEVFVLPALRTMAGLPVEPAPPPRARVLDGWPSPPGRAQFVRVIVEEAQAEPWMGAASGTAGPPGPSLRSAGGQGSHVLQALADADALAYVPADVTRVEPGDLLGYRRLGQQGWAAE</sequence>
<comment type="function">
    <text evidence="2 11">Catalyzes the insertion of molybdate into adenylated molybdopterin with the concomitant release of AMP.</text>
</comment>
<dbReference type="OrthoDB" id="9804758at2"/>
<dbReference type="GO" id="GO:0006777">
    <property type="term" value="P:Mo-molybdopterin cofactor biosynthetic process"/>
    <property type="evidence" value="ECO:0007669"/>
    <property type="project" value="UniProtKB-UniRule"/>
</dbReference>
<dbReference type="eggNOG" id="COG0303">
    <property type="taxonomic scope" value="Bacteria"/>
</dbReference>
<comment type="catalytic activity">
    <reaction evidence="10">
        <text>adenylyl-molybdopterin + molybdate = Mo-molybdopterin + AMP + H(+)</text>
        <dbReference type="Rhea" id="RHEA:35047"/>
        <dbReference type="ChEBI" id="CHEBI:15378"/>
        <dbReference type="ChEBI" id="CHEBI:36264"/>
        <dbReference type="ChEBI" id="CHEBI:62727"/>
        <dbReference type="ChEBI" id="CHEBI:71302"/>
        <dbReference type="ChEBI" id="CHEBI:456215"/>
        <dbReference type="EC" id="2.10.1.1"/>
    </reaction>
</comment>
<dbReference type="SUPFAM" id="SSF63867">
    <property type="entry name" value="MoeA C-terminal domain-like"/>
    <property type="match status" value="1"/>
</dbReference>
<proteinExistence type="inferred from homology"/>
<dbReference type="PANTHER" id="PTHR10192:SF5">
    <property type="entry name" value="GEPHYRIN"/>
    <property type="match status" value="1"/>
</dbReference>
<evidence type="ECO:0000256" key="8">
    <source>
        <dbReference type="ARBA" id="ARBA00022842"/>
    </source>
</evidence>
<organism evidence="14 15">
    <name type="scientific">Kineosphaera limosa NBRC 100340</name>
    <dbReference type="NCBI Taxonomy" id="1184609"/>
    <lineage>
        <taxon>Bacteria</taxon>
        <taxon>Bacillati</taxon>
        <taxon>Actinomycetota</taxon>
        <taxon>Actinomycetes</taxon>
        <taxon>Micrococcales</taxon>
        <taxon>Dermatophilaceae</taxon>
        <taxon>Kineosphaera</taxon>
    </lineage>
</organism>
<keyword evidence="9 11" id="KW-0501">Molybdenum cofactor biosynthesis</keyword>
<dbReference type="Gene3D" id="2.170.190.11">
    <property type="entry name" value="Molybdopterin biosynthesis moea protein, domain 3"/>
    <property type="match status" value="1"/>
</dbReference>
<dbReference type="STRING" id="1184609.KILIM_113_00090"/>
<evidence type="ECO:0000256" key="2">
    <source>
        <dbReference type="ARBA" id="ARBA00002901"/>
    </source>
</evidence>
<evidence type="ECO:0000256" key="7">
    <source>
        <dbReference type="ARBA" id="ARBA00022723"/>
    </source>
</evidence>
<dbReference type="Proteomes" id="UP000008366">
    <property type="component" value="Unassembled WGS sequence"/>
</dbReference>
<dbReference type="Pfam" id="PF03453">
    <property type="entry name" value="MoeA_N"/>
    <property type="match status" value="1"/>
</dbReference>
<evidence type="ECO:0000256" key="4">
    <source>
        <dbReference type="ARBA" id="ARBA00010763"/>
    </source>
</evidence>
<keyword evidence="6 11" id="KW-0808">Transferase</keyword>
<dbReference type="GO" id="GO:0061599">
    <property type="term" value="F:molybdopterin molybdotransferase activity"/>
    <property type="evidence" value="ECO:0007669"/>
    <property type="project" value="UniProtKB-UniRule"/>
</dbReference>
<dbReference type="InterPro" id="IPR036135">
    <property type="entry name" value="MoeA_linker/N_sf"/>
</dbReference>
<dbReference type="UniPathway" id="UPA00344"/>
<evidence type="ECO:0000256" key="6">
    <source>
        <dbReference type="ARBA" id="ARBA00022679"/>
    </source>
</evidence>
<dbReference type="InterPro" id="IPR005111">
    <property type="entry name" value="MoeA_C_domain_IV"/>
</dbReference>
<gene>
    <name evidence="14" type="primary">moeA</name>
    <name evidence="14" type="ORF">KILIM_113_00090</name>
</gene>
<dbReference type="GO" id="GO:0046872">
    <property type="term" value="F:metal ion binding"/>
    <property type="evidence" value="ECO:0007669"/>
    <property type="project" value="UniProtKB-UniRule"/>
</dbReference>
<keyword evidence="8 11" id="KW-0460">Magnesium</keyword>
<feature type="domain" description="MoaB/Mog" evidence="13">
    <location>
        <begin position="195"/>
        <end position="334"/>
    </location>
</feature>
<dbReference type="InterPro" id="IPR005110">
    <property type="entry name" value="MoeA_linker/N"/>
</dbReference>
<dbReference type="GO" id="GO:0005829">
    <property type="term" value="C:cytosol"/>
    <property type="evidence" value="ECO:0007669"/>
    <property type="project" value="TreeGrafter"/>
</dbReference>
<dbReference type="EMBL" id="BAHD01000113">
    <property type="protein sequence ID" value="GAB98222.1"/>
    <property type="molecule type" value="Genomic_DNA"/>
</dbReference>
<comment type="pathway">
    <text evidence="3 11">Cofactor biosynthesis; molybdopterin biosynthesis.</text>
</comment>
<comment type="similarity">
    <text evidence="4 11">Belongs to the MoeA family.</text>
</comment>
<evidence type="ECO:0000256" key="9">
    <source>
        <dbReference type="ARBA" id="ARBA00023150"/>
    </source>
</evidence>
<dbReference type="InterPro" id="IPR038987">
    <property type="entry name" value="MoeA-like"/>
</dbReference>
<reference evidence="14 15" key="1">
    <citation type="submission" date="2012-08" db="EMBL/GenBank/DDBJ databases">
        <title>Whole genome shotgun sequence of Kineosphaera limosa NBRC 100340.</title>
        <authorList>
            <person name="Yoshida I."/>
            <person name="Isaki S."/>
            <person name="Hosoyama A."/>
            <person name="Tsuchikane K."/>
            <person name="Katsumata H."/>
            <person name="Ando Y."/>
            <person name="Ohji S."/>
            <person name="Hamada M."/>
            <person name="Tamura T."/>
            <person name="Yamazoe A."/>
            <person name="Yamazaki S."/>
            <person name="Fujita N."/>
        </authorList>
    </citation>
    <scope>NUCLEOTIDE SEQUENCE [LARGE SCALE GENOMIC DNA]</scope>
    <source>
        <strain evidence="14 15">NBRC 100340</strain>
    </source>
</reference>
<comment type="caution">
    <text evidence="14">The sequence shown here is derived from an EMBL/GenBank/DDBJ whole genome shotgun (WGS) entry which is preliminary data.</text>
</comment>
<protein>
    <recommendedName>
        <fullName evidence="11">Molybdopterin molybdenumtransferase</fullName>
        <ecNumber evidence="11">2.10.1.1</ecNumber>
    </recommendedName>
</protein>
<dbReference type="InterPro" id="IPR001453">
    <property type="entry name" value="MoaB/Mog_dom"/>
</dbReference>
<evidence type="ECO:0000259" key="13">
    <source>
        <dbReference type="SMART" id="SM00852"/>
    </source>
</evidence>
<dbReference type="Pfam" id="PF00994">
    <property type="entry name" value="MoCF_biosynth"/>
    <property type="match status" value="1"/>
</dbReference>
<comment type="cofactor">
    <cofactor evidence="1 11">
        <name>Mg(2+)</name>
        <dbReference type="ChEBI" id="CHEBI:18420"/>
    </cofactor>
</comment>
<dbReference type="Gene3D" id="3.90.105.10">
    <property type="entry name" value="Molybdopterin biosynthesis moea protein, domain 2"/>
    <property type="match status" value="1"/>
</dbReference>
<feature type="region of interest" description="Disordered" evidence="12">
    <location>
        <begin position="67"/>
        <end position="96"/>
    </location>
</feature>
<evidence type="ECO:0000256" key="10">
    <source>
        <dbReference type="ARBA" id="ARBA00047317"/>
    </source>
</evidence>
<evidence type="ECO:0000313" key="15">
    <source>
        <dbReference type="Proteomes" id="UP000008366"/>
    </source>
</evidence>
<dbReference type="SUPFAM" id="SSF63882">
    <property type="entry name" value="MoeA N-terminal region -like"/>
    <property type="match status" value="1"/>
</dbReference>
<evidence type="ECO:0000313" key="14">
    <source>
        <dbReference type="EMBL" id="GAB98222.1"/>
    </source>
</evidence>
<accession>K6X1I1</accession>